<keyword evidence="2 5" id="KW-0560">Oxidoreductase</keyword>
<proteinExistence type="predicted"/>
<dbReference type="AlphaFoldDB" id="R7ZZ04"/>
<feature type="chain" id="PRO_5004451297" evidence="3">
    <location>
        <begin position="25"/>
        <end position="451"/>
    </location>
</feature>
<name>R7ZZ04_9BACT</name>
<dbReference type="Proteomes" id="UP000013909">
    <property type="component" value="Unassembled WGS sequence"/>
</dbReference>
<dbReference type="SUPFAM" id="SSF56176">
    <property type="entry name" value="FAD-binding/transporter-associated domain-like"/>
    <property type="match status" value="1"/>
</dbReference>
<reference evidence="5 6" key="1">
    <citation type="submission" date="2013-02" db="EMBL/GenBank/DDBJ databases">
        <title>A novel strain isolated from Lonar lake, Maharashtra, India.</title>
        <authorList>
            <person name="Singh A."/>
        </authorList>
    </citation>
    <scope>NUCLEOTIDE SEQUENCE [LARGE SCALE GENOMIC DNA]</scope>
    <source>
        <strain evidence="5 6">AK24</strain>
    </source>
</reference>
<dbReference type="InterPro" id="IPR010031">
    <property type="entry name" value="FAD_lactone_oxidase-like"/>
</dbReference>
<dbReference type="GO" id="GO:0080049">
    <property type="term" value="F:L-gulono-1,4-lactone dehydrogenase activity"/>
    <property type="evidence" value="ECO:0007669"/>
    <property type="project" value="TreeGrafter"/>
</dbReference>
<dbReference type="InterPro" id="IPR016169">
    <property type="entry name" value="FAD-bd_PCMH_sub2"/>
</dbReference>
<dbReference type="InterPro" id="IPR016167">
    <property type="entry name" value="FAD-bd_PCMH_sub1"/>
</dbReference>
<evidence type="ECO:0000313" key="5">
    <source>
        <dbReference type="EMBL" id="EON79332.1"/>
    </source>
</evidence>
<dbReference type="PANTHER" id="PTHR43762">
    <property type="entry name" value="L-GULONOLACTONE OXIDASE"/>
    <property type="match status" value="1"/>
</dbReference>
<dbReference type="Pfam" id="PF01565">
    <property type="entry name" value="FAD_binding_4"/>
    <property type="match status" value="1"/>
</dbReference>
<keyword evidence="3" id="KW-0732">Signal</keyword>
<gene>
    <name evidence="5" type="ORF">ADIS_0134</name>
</gene>
<dbReference type="GO" id="GO:0050582">
    <property type="term" value="F:xylitol oxidase activity"/>
    <property type="evidence" value="ECO:0007669"/>
    <property type="project" value="UniProtKB-EC"/>
</dbReference>
<feature type="domain" description="FAD-binding PCMH-type" evidence="4">
    <location>
        <begin position="41"/>
        <end position="207"/>
    </location>
</feature>
<dbReference type="PATRIC" id="fig|1288963.3.peg.132"/>
<dbReference type="EMBL" id="AQHR01000007">
    <property type="protein sequence ID" value="EON79332.1"/>
    <property type="molecule type" value="Genomic_DNA"/>
</dbReference>
<accession>R7ZZ04</accession>
<dbReference type="InterPro" id="IPR036318">
    <property type="entry name" value="FAD-bd_PCMH-like_sf"/>
</dbReference>
<dbReference type="PANTHER" id="PTHR43762:SF1">
    <property type="entry name" value="D-ARABINONO-1,4-LACTONE OXIDASE"/>
    <property type="match status" value="1"/>
</dbReference>
<dbReference type="STRING" id="1232681.ADIS_0134"/>
<dbReference type="InterPro" id="IPR016166">
    <property type="entry name" value="FAD-bd_PCMH"/>
</dbReference>
<sequence>MKKRTFLKTSGVLMAGSSLLPVVAADDDQQEVPRKNWAGNLTYSASGLSKPSRYADLQRVVREQAYVKVLGSRHSFNSIADTVHQHLSLENIDGVIQVNEHDLSVRVHGAIKYGVLASALNQKGFALHNLASLPHISVAGACATATHGSGDNNGNLASAVTGLELLSADGGRISLSMDSDSREFEGMVVHLGALGIVEYLTLRIEPTFQVCQFVYEALPLRSLSDHFEEIFSSAYSVSLFTDWQGQRVNQVWQKVRIHNMQIPRVAEEYFGAKLAGGHLHPIREISPLNCTEQMGLPGPWHERLPHFKMEFTPSSGEELQSEYFIPRKHAVEAIHAMYGMGEEIYPYLLISEIRSIASDALWMSPAYKQDVIALHFTWKPDWPNVQKILPKIENRLKPFGVRPHWGKLFTLQPSEIQAQYERMDDFRNLVKNLDPKGKFRNEFLAKYLGTQ</sequence>
<dbReference type="InterPro" id="IPR006094">
    <property type="entry name" value="Oxid_FAD_bind_N"/>
</dbReference>
<evidence type="ECO:0000256" key="2">
    <source>
        <dbReference type="ARBA" id="ARBA00023002"/>
    </source>
</evidence>
<organism evidence="5 6">
    <name type="scientific">Lunatimonas lonarensis</name>
    <dbReference type="NCBI Taxonomy" id="1232681"/>
    <lineage>
        <taxon>Bacteria</taxon>
        <taxon>Pseudomonadati</taxon>
        <taxon>Bacteroidota</taxon>
        <taxon>Cytophagia</taxon>
        <taxon>Cytophagales</taxon>
        <taxon>Cyclobacteriaceae</taxon>
    </lineage>
</organism>
<comment type="caution">
    <text evidence="5">The sequence shown here is derived from an EMBL/GenBank/DDBJ whole genome shotgun (WGS) entry which is preliminary data.</text>
</comment>
<keyword evidence="1" id="KW-0285">Flavoprotein</keyword>
<feature type="signal peptide" evidence="3">
    <location>
        <begin position="1"/>
        <end position="24"/>
    </location>
</feature>
<dbReference type="RefSeq" id="WP_010852286.1">
    <property type="nucleotide sequence ID" value="NZ_AQHR01000007.1"/>
</dbReference>
<dbReference type="Gene3D" id="1.10.45.10">
    <property type="entry name" value="Vanillyl-alcohol Oxidase, Chain A, domain 4"/>
    <property type="match status" value="1"/>
</dbReference>
<keyword evidence="1" id="KW-0274">FAD</keyword>
<dbReference type="EC" id="1.1.3.41" evidence="5"/>
<evidence type="ECO:0000313" key="6">
    <source>
        <dbReference type="Proteomes" id="UP000013909"/>
    </source>
</evidence>
<dbReference type="Gene3D" id="3.30.70.2520">
    <property type="match status" value="1"/>
</dbReference>
<dbReference type="Gene3D" id="3.30.465.10">
    <property type="match status" value="1"/>
</dbReference>
<evidence type="ECO:0000256" key="1">
    <source>
        <dbReference type="ARBA" id="ARBA00022827"/>
    </source>
</evidence>
<dbReference type="PROSITE" id="PS51387">
    <property type="entry name" value="FAD_PCMH"/>
    <property type="match status" value="1"/>
</dbReference>
<dbReference type="GO" id="GO:0016020">
    <property type="term" value="C:membrane"/>
    <property type="evidence" value="ECO:0007669"/>
    <property type="project" value="InterPro"/>
</dbReference>
<dbReference type="PIRSF" id="PIRSF000136">
    <property type="entry name" value="LGO_GLO"/>
    <property type="match status" value="1"/>
</dbReference>
<dbReference type="InterPro" id="IPR007173">
    <property type="entry name" value="ALO_C"/>
</dbReference>
<dbReference type="GO" id="GO:0003885">
    <property type="term" value="F:D-arabinono-1,4-lactone oxidase activity"/>
    <property type="evidence" value="ECO:0007669"/>
    <property type="project" value="InterPro"/>
</dbReference>
<dbReference type="Gene3D" id="3.30.70.2530">
    <property type="match status" value="1"/>
</dbReference>
<evidence type="ECO:0000256" key="3">
    <source>
        <dbReference type="SAM" id="SignalP"/>
    </source>
</evidence>
<dbReference type="GO" id="GO:0071949">
    <property type="term" value="F:FAD binding"/>
    <property type="evidence" value="ECO:0007669"/>
    <property type="project" value="InterPro"/>
</dbReference>
<dbReference type="OrthoDB" id="9800184at2"/>
<dbReference type="Pfam" id="PF04030">
    <property type="entry name" value="ALO"/>
    <property type="match status" value="1"/>
</dbReference>
<dbReference type="InterPro" id="IPR016171">
    <property type="entry name" value="Vanillyl_alc_oxidase_C-sub2"/>
</dbReference>
<protein>
    <submittedName>
        <fullName evidence="5">Xylitol oxidase</fullName>
        <ecNumber evidence="5">1.1.3.41</ecNumber>
    </submittedName>
</protein>
<dbReference type="Gene3D" id="3.30.43.10">
    <property type="entry name" value="Uridine Diphospho-n-acetylenolpyruvylglucosamine Reductase, domain 2"/>
    <property type="match status" value="1"/>
</dbReference>
<keyword evidence="6" id="KW-1185">Reference proteome</keyword>
<evidence type="ECO:0000259" key="4">
    <source>
        <dbReference type="PROSITE" id="PS51387"/>
    </source>
</evidence>